<dbReference type="PANTHER" id="PTHR43096">
    <property type="entry name" value="DNAJ HOMOLOG 1, MITOCHONDRIAL-RELATED"/>
    <property type="match status" value="1"/>
</dbReference>
<keyword evidence="7 9" id="KW-0346">Stress response</keyword>
<dbReference type="PROSITE" id="PS00636">
    <property type="entry name" value="DNAJ_1"/>
    <property type="match status" value="1"/>
</dbReference>
<dbReference type="CDD" id="cd10719">
    <property type="entry name" value="DnaJ_zf"/>
    <property type="match status" value="1"/>
</dbReference>
<dbReference type="PANTHER" id="PTHR43096:SF48">
    <property type="entry name" value="CHAPERONE PROTEIN DNAJ"/>
    <property type="match status" value="1"/>
</dbReference>
<evidence type="ECO:0000256" key="5">
    <source>
        <dbReference type="ARBA" id="ARBA00022771"/>
    </source>
</evidence>
<evidence type="ECO:0000256" key="10">
    <source>
        <dbReference type="PROSITE-ProRule" id="PRU00546"/>
    </source>
</evidence>
<protein>
    <recommendedName>
        <fullName evidence="9">Chaperone protein DnaJ</fullName>
    </recommendedName>
</protein>
<evidence type="ECO:0000256" key="8">
    <source>
        <dbReference type="ARBA" id="ARBA00023186"/>
    </source>
</evidence>
<feature type="binding site" evidence="9">
    <location>
        <position position="153"/>
    </location>
    <ligand>
        <name>Zn(2+)</name>
        <dbReference type="ChEBI" id="CHEBI:29105"/>
        <label>1</label>
    </ligand>
</feature>
<dbReference type="SUPFAM" id="SSF46565">
    <property type="entry name" value="Chaperone J-domain"/>
    <property type="match status" value="1"/>
</dbReference>
<dbReference type="GO" id="GO:0016491">
    <property type="term" value="F:oxidoreductase activity"/>
    <property type="evidence" value="ECO:0007669"/>
    <property type="project" value="UniProtKB-KW"/>
</dbReference>
<keyword evidence="13" id="KW-0560">Oxidoreductase</keyword>
<evidence type="ECO:0000256" key="9">
    <source>
        <dbReference type="HAMAP-Rule" id="MF_01152"/>
    </source>
</evidence>
<dbReference type="PRINTS" id="PR00625">
    <property type="entry name" value="JDOMAIN"/>
</dbReference>
<name>A0ABV8UM48_9PROT</name>
<dbReference type="InterPro" id="IPR008971">
    <property type="entry name" value="HSP40/DnaJ_pept-bd"/>
</dbReference>
<dbReference type="InterPro" id="IPR001305">
    <property type="entry name" value="HSP_DnaJ_Cys-rich_dom"/>
</dbReference>
<dbReference type="Proteomes" id="UP001595799">
    <property type="component" value="Unassembled WGS sequence"/>
</dbReference>
<keyword evidence="4 9" id="KW-0677">Repeat</keyword>
<dbReference type="Gene3D" id="2.10.230.10">
    <property type="entry name" value="Heat shock protein DnaJ, cysteine-rich domain"/>
    <property type="match status" value="1"/>
</dbReference>
<comment type="caution">
    <text evidence="13">The sequence shown here is derived from an EMBL/GenBank/DDBJ whole genome shotgun (WGS) entry which is preliminary data.</text>
</comment>
<dbReference type="NCBIfam" id="TIGR02349">
    <property type="entry name" value="DnaJ_bact"/>
    <property type="match status" value="1"/>
</dbReference>
<organism evidence="13 14">
    <name type="scientific">Fodinicurvata halophila</name>
    <dbReference type="NCBI Taxonomy" id="1419723"/>
    <lineage>
        <taxon>Bacteria</taxon>
        <taxon>Pseudomonadati</taxon>
        <taxon>Pseudomonadota</taxon>
        <taxon>Alphaproteobacteria</taxon>
        <taxon>Rhodospirillales</taxon>
        <taxon>Rhodovibrionaceae</taxon>
        <taxon>Fodinicurvata</taxon>
    </lineage>
</organism>
<accession>A0ABV8UM48</accession>
<dbReference type="InterPro" id="IPR018253">
    <property type="entry name" value="DnaJ_domain_CS"/>
</dbReference>
<dbReference type="CDD" id="cd06257">
    <property type="entry name" value="DnaJ"/>
    <property type="match status" value="1"/>
</dbReference>
<dbReference type="Pfam" id="PF01556">
    <property type="entry name" value="DnaJ_C"/>
    <property type="match status" value="1"/>
</dbReference>
<feature type="domain" description="J" evidence="11">
    <location>
        <begin position="5"/>
        <end position="70"/>
    </location>
</feature>
<comment type="cofactor">
    <cofactor evidence="9">
        <name>Zn(2+)</name>
        <dbReference type="ChEBI" id="CHEBI:29105"/>
    </cofactor>
    <text evidence="9">Binds 2 Zn(2+) ions per monomer.</text>
</comment>
<feature type="domain" description="CR-type" evidence="12">
    <location>
        <begin position="137"/>
        <end position="215"/>
    </location>
</feature>
<dbReference type="Pfam" id="PF00684">
    <property type="entry name" value="DnaJ_CXXCXGXG"/>
    <property type="match status" value="1"/>
</dbReference>
<feature type="binding site" evidence="9">
    <location>
        <position position="203"/>
    </location>
    <ligand>
        <name>Zn(2+)</name>
        <dbReference type="ChEBI" id="CHEBI:29105"/>
        <label>1</label>
    </ligand>
</feature>
<dbReference type="InterPro" id="IPR036410">
    <property type="entry name" value="HSP_DnaJ_Cys-rich_dom_sf"/>
</dbReference>
<feature type="binding site" evidence="9">
    <location>
        <position position="189"/>
    </location>
    <ligand>
        <name>Zn(2+)</name>
        <dbReference type="ChEBI" id="CHEBI:29105"/>
        <label>2</label>
    </ligand>
</feature>
<dbReference type="InterPro" id="IPR002939">
    <property type="entry name" value="DnaJ_C"/>
</dbReference>
<feature type="binding site" evidence="9">
    <location>
        <position position="167"/>
    </location>
    <ligand>
        <name>Zn(2+)</name>
        <dbReference type="ChEBI" id="CHEBI:29105"/>
        <label>2</label>
    </ligand>
</feature>
<evidence type="ECO:0000256" key="2">
    <source>
        <dbReference type="ARBA" id="ARBA00022705"/>
    </source>
</evidence>
<comment type="subunit">
    <text evidence="9">Homodimer.</text>
</comment>
<dbReference type="Pfam" id="PF00226">
    <property type="entry name" value="DnaJ"/>
    <property type="match status" value="1"/>
</dbReference>
<feature type="binding site" evidence="9">
    <location>
        <position position="150"/>
    </location>
    <ligand>
        <name>Zn(2+)</name>
        <dbReference type="ChEBI" id="CHEBI:29105"/>
        <label>1</label>
    </ligand>
</feature>
<reference evidence="14" key="1">
    <citation type="journal article" date="2019" name="Int. J. Syst. Evol. Microbiol.">
        <title>The Global Catalogue of Microorganisms (GCM) 10K type strain sequencing project: providing services to taxonomists for standard genome sequencing and annotation.</title>
        <authorList>
            <consortium name="The Broad Institute Genomics Platform"/>
            <consortium name="The Broad Institute Genome Sequencing Center for Infectious Disease"/>
            <person name="Wu L."/>
            <person name="Ma J."/>
        </authorList>
    </citation>
    <scope>NUCLEOTIDE SEQUENCE [LARGE SCALE GENOMIC DNA]</scope>
    <source>
        <strain evidence="14">CECT 8472</strain>
    </source>
</reference>
<comment type="subcellular location">
    <subcellularLocation>
        <location evidence="9">Cytoplasm</location>
    </subcellularLocation>
</comment>
<feature type="binding site" evidence="9">
    <location>
        <position position="192"/>
    </location>
    <ligand>
        <name>Zn(2+)</name>
        <dbReference type="ChEBI" id="CHEBI:29105"/>
        <label>2</label>
    </ligand>
</feature>
<comment type="function">
    <text evidence="9">Participates actively in the response to hyperosmotic and heat shock by preventing the aggregation of stress-denatured proteins and by disaggregating proteins, also in an autonomous, DnaK-independent fashion. Unfolded proteins bind initially to DnaJ; upon interaction with the DnaJ-bound protein, DnaK hydrolyzes its bound ATP, resulting in the formation of a stable complex. GrpE releases ADP from DnaK; ATP binding to DnaK triggers the release of the substrate protein, thus completing the reaction cycle. Several rounds of ATP-dependent interactions between DnaJ, DnaK and GrpE are required for fully efficient folding. Also involved, together with DnaK and GrpE, in the DNA replication of plasmids through activation of initiation proteins.</text>
</comment>
<evidence type="ECO:0000256" key="4">
    <source>
        <dbReference type="ARBA" id="ARBA00022737"/>
    </source>
</evidence>
<dbReference type="InterPro" id="IPR012724">
    <property type="entry name" value="DnaJ"/>
</dbReference>
<comment type="similarity">
    <text evidence="9">Belongs to the DnaJ family.</text>
</comment>
<dbReference type="PROSITE" id="PS50076">
    <property type="entry name" value="DNAJ_2"/>
    <property type="match status" value="1"/>
</dbReference>
<keyword evidence="5 9" id="KW-0863">Zinc-finger</keyword>
<keyword evidence="2 9" id="KW-0235">DNA replication</keyword>
<keyword evidence="14" id="KW-1185">Reference proteome</keyword>
<comment type="domain">
    <text evidence="9">The J domain is necessary and sufficient to stimulate DnaK ATPase activity. Zinc center 1 plays an important role in the autonomous, DnaK-independent chaperone activity of DnaJ. Zinc center 2 is essential for interaction with DnaK and for DnaJ activity.</text>
</comment>
<feature type="zinc finger region" description="CR-type" evidence="10">
    <location>
        <begin position="137"/>
        <end position="215"/>
    </location>
</feature>
<keyword evidence="3 9" id="KW-0479">Metal-binding</keyword>
<evidence type="ECO:0000256" key="7">
    <source>
        <dbReference type="ARBA" id="ARBA00023016"/>
    </source>
</evidence>
<dbReference type="SMART" id="SM00271">
    <property type="entry name" value="DnaJ"/>
    <property type="match status" value="1"/>
</dbReference>
<dbReference type="Gene3D" id="1.10.287.110">
    <property type="entry name" value="DnaJ domain"/>
    <property type="match status" value="1"/>
</dbReference>
<keyword evidence="8 9" id="KW-0143">Chaperone</keyword>
<evidence type="ECO:0000256" key="6">
    <source>
        <dbReference type="ARBA" id="ARBA00022833"/>
    </source>
</evidence>
<dbReference type="Gene3D" id="2.60.260.20">
    <property type="entry name" value="Urease metallochaperone UreE, N-terminal domain"/>
    <property type="match status" value="2"/>
</dbReference>
<dbReference type="InterPro" id="IPR036869">
    <property type="entry name" value="J_dom_sf"/>
</dbReference>
<feature type="binding site" evidence="9">
    <location>
        <position position="206"/>
    </location>
    <ligand>
        <name>Zn(2+)</name>
        <dbReference type="ChEBI" id="CHEBI:29105"/>
        <label>1</label>
    </ligand>
</feature>
<evidence type="ECO:0000259" key="12">
    <source>
        <dbReference type="PROSITE" id="PS51188"/>
    </source>
</evidence>
<dbReference type="SUPFAM" id="SSF57938">
    <property type="entry name" value="DnaJ/Hsp40 cysteine-rich domain"/>
    <property type="match status" value="1"/>
</dbReference>
<comment type="caution">
    <text evidence="9">Lacks conserved residue(s) required for the propagation of feature annotation.</text>
</comment>
<gene>
    <name evidence="9 13" type="primary">dnaJ</name>
    <name evidence="13" type="ORF">ACFOW6_12480</name>
</gene>
<dbReference type="SUPFAM" id="SSF49493">
    <property type="entry name" value="HSP40/DnaJ peptide-binding domain"/>
    <property type="match status" value="2"/>
</dbReference>
<evidence type="ECO:0000256" key="1">
    <source>
        <dbReference type="ARBA" id="ARBA00022490"/>
    </source>
</evidence>
<dbReference type="CDD" id="cd10747">
    <property type="entry name" value="DnaJ_C"/>
    <property type="match status" value="1"/>
</dbReference>
<dbReference type="InterPro" id="IPR001623">
    <property type="entry name" value="DnaJ_domain"/>
</dbReference>
<sequence length="382" mass="41788">MAKRDYYEILGVSRNADDDEIKRAYRKLAMEYHPDRNPDDSEAEVKFKEINEAYAVLKDSDSRATYDRFGHAAFEQGGGGRPGGGGGPGGFGFEGFADIFDEMFGDMMGGGRRGGGAPHGADLRFNLEIALEDAFNGKDTQINVPTWVACESCEGSGAQPGSKPVTCPTCGSRGRVRMQQGFFTIERACPSCHGQGKVIEDPCDDCEGVGRLHKEKTLQLNIPPGVEDGTRIRLANEGEAGLRGAPPGDLYIFLAIKPHRFFQRDGANLFCRVPVPMTTAALGGEIEVPTMNGGRAKLNIPAGSQSGTQFRMKGKGMPVLRSNAKGDLYIQVSVEVPVNLTKRQRELLEEFREESGEDNDTHHPESHGFFSRVKEFFEDLRD</sequence>
<dbReference type="RefSeq" id="WP_382422708.1">
    <property type="nucleotide sequence ID" value="NZ_JBHSCW010000007.1"/>
</dbReference>
<proteinExistence type="inferred from homology"/>
<keyword evidence="1 9" id="KW-0963">Cytoplasm</keyword>
<evidence type="ECO:0000259" key="11">
    <source>
        <dbReference type="PROSITE" id="PS50076"/>
    </source>
</evidence>
<dbReference type="NCBIfam" id="NF008035">
    <property type="entry name" value="PRK10767.1"/>
    <property type="match status" value="1"/>
</dbReference>
<dbReference type="HAMAP" id="MF_01152">
    <property type="entry name" value="DnaJ"/>
    <property type="match status" value="1"/>
</dbReference>
<feature type="binding site" evidence="9">
    <location>
        <position position="170"/>
    </location>
    <ligand>
        <name>Zn(2+)</name>
        <dbReference type="ChEBI" id="CHEBI:29105"/>
        <label>2</label>
    </ligand>
</feature>
<dbReference type="PROSITE" id="PS51188">
    <property type="entry name" value="ZF_CR"/>
    <property type="match status" value="1"/>
</dbReference>
<evidence type="ECO:0000256" key="3">
    <source>
        <dbReference type="ARBA" id="ARBA00022723"/>
    </source>
</evidence>
<evidence type="ECO:0000313" key="13">
    <source>
        <dbReference type="EMBL" id="MFC4352357.1"/>
    </source>
</evidence>
<evidence type="ECO:0000313" key="14">
    <source>
        <dbReference type="Proteomes" id="UP001595799"/>
    </source>
</evidence>
<dbReference type="EMBL" id="JBHSCW010000007">
    <property type="protein sequence ID" value="MFC4352357.1"/>
    <property type="molecule type" value="Genomic_DNA"/>
</dbReference>
<keyword evidence="6 9" id="KW-0862">Zinc</keyword>